<dbReference type="InterPro" id="IPR012000">
    <property type="entry name" value="Thiamin_PyroP_enz_cen_dom"/>
</dbReference>
<evidence type="ECO:0000256" key="6">
    <source>
        <dbReference type="RuleBase" id="RU362132"/>
    </source>
</evidence>
<evidence type="ECO:0000256" key="2">
    <source>
        <dbReference type="ARBA" id="ARBA00001964"/>
    </source>
</evidence>
<evidence type="ECO:0000256" key="5">
    <source>
        <dbReference type="ARBA" id="ARBA00023052"/>
    </source>
</evidence>
<keyword evidence="4" id="KW-0479">Metal-binding</keyword>
<dbReference type="GO" id="GO:0003984">
    <property type="term" value="F:acetolactate synthase activity"/>
    <property type="evidence" value="ECO:0007669"/>
    <property type="project" value="TreeGrafter"/>
</dbReference>
<evidence type="ECO:0000256" key="4">
    <source>
        <dbReference type="ARBA" id="ARBA00022723"/>
    </source>
</evidence>
<dbReference type="CDD" id="cd02004">
    <property type="entry name" value="TPP_BZL_OCoD_HPCL"/>
    <property type="match status" value="1"/>
</dbReference>
<organism evidence="10">
    <name type="scientific">Caldilinea aerophila</name>
    <dbReference type="NCBI Taxonomy" id="133453"/>
    <lineage>
        <taxon>Bacteria</taxon>
        <taxon>Bacillati</taxon>
        <taxon>Chloroflexota</taxon>
        <taxon>Caldilineae</taxon>
        <taxon>Caldilineales</taxon>
        <taxon>Caldilineaceae</taxon>
        <taxon>Caldilinea</taxon>
    </lineage>
</organism>
<evidence type="ECO:0000259" key="7">
    <source>
        <dbReference type="Pfam" id="PF00205"/>
    </source>
</evidence>
<accession>A0A7C1FMU5</accession>
<gene>
    <name evidence="10" type="ORF">ENQ20_15500</name>
</gene>
<protein>
    <submittedName>
        <fullName evidence="10">Thiamine pyrophosphate-binding protein</fullName>
    </submittedName>
</protein>
<dbReference type="PROSITE" id="PS00187">
    <property type="entry name" value="TPP_ENZYMES"/>
    <property type="match status" value="1"/>
</dbReference>
<reference evidence="10" key="1">
    <citation type="journal article" date="2020" name="mSystems">
        <title>Genome- and Community-Level Interaction Insights into Carbon Utilization and Element Cycling Functions of Hydrothermarchaeota in Hydrothermal Sediment.</title>
        <authorList>
            <person name="Zhou Z."/>
            <person name="Liu Y."/>
            <person name="Xu W."/>
            <person name="Pan J."/>
            <person name="Luo Z.H."/>
            <person name="Li M."/>
        </authorList>
    </citation>
    <scope>NUCLEOTIDE SEQUENCE [LARGE SCALE GENOMIC DNA]</scope>
    <source>
        <strain evidence="10">SpSt-289</strain>
    </source>
</reference>
<evidence type="ECO:0000313" key="10">
    <source>
        <dbReference type="EMBL" id="HDX32873.1"/>
    </source>
</evidence>
<dbReference type="GO" id="GO:0050660">
    <property type="term" value="F:flavin adenine dinucleotide binding"/>
    <property type="evidence" value="ECO:0007669"/>
    <property type="project" value="TreeGrafter"/>
</dbReference>
<dbReference type="GO" id="GO:0005948">
    <property type="term" value="C:acetolactate synthase complex"/>
    <property type="evidence" value="ECO:0007669"/>
    <property type="project" value="TreeGrafter"/>
</dbReference>
<dbReference type="Gene3D" id="3.40.50.970">
    <property type="match status" value="2"/>
</dbReference>
<comment type="similarity">
    <text evidence="3 6">Belongs to the TPP enzyme family.</text>
</comment>
<dbReference type="PANTHER" id="PTHR18968:SF166">
    <property type="entry name" value="2-HYDROXYACYL-COA LYASE 2"/>
    <property type="match status" value="1"/>
</dbReference>
<comment type="cofactor">
    <cofactor evidence="2">
        <name>thiamine diphosphate</name>
        <dbReference type="ChEBI" id="CHEBI:58937"/>
    </cofactor>
</comment>
<dbReference type="CDD" id="cd07035">
    <property type="entry name" value="TPP_PYR_POX_like"/>
    <property type="match status" value="1"/>
</dbReference>
<dbReference type="AlphaFoldDB" id="A0A7C1FMU5"/>
<proteinExistence type="inferred from homology"/>
<keyword evidence="5 6" id="KW-0786">Thiamine pyrophosphate</keyword>
<dbReference type="GO" id="GO:0030976">
    <property type="term" value="F:thiamine pyrophosphate binding"/>
    <property type="evidence" value="ECO:0007669"/>
    <property type="project" value="InterPro"/>
</dbReference>
<evidence type="ECO:0000259" key="9">
    <source>
        <dbReference type="Pfam" id="PF02776"/>
    </source>
</evidence>
<dbReference type="SUPFAM" id="SSF52467">
    <property type="entry name" value="DHS-like NAD/FAD-binding domain"/>
    <property type="match status" value="1"/>
</dbReference>
<dbReference type="InterPro" id="IPR029035">
    <property type="entry name" value="DHS-like_NAD/FAD-binding_dom"/>
</dbReference>
<feature type="domain" description="Thiamine pyrophosphate enzyme TPP-binding" evidence="8">
    <location>
        <begin position="419"/>
        <end position="567"/>
    </location>
</feature>
<dbReference type="GO" id="GO:0009099">
    <property type="term" value="P:L-valine biosynthetic process"/>
    <property type="evidence" value="ECO:0007669"/>
    <property type="project" value="TreeGrafter"/>
</dbReference>
<dbReference type="InterPro" id="IPR011766">
    <property type="entry name" value="TPP_enzyme_TPP-bd"/>
</dbReference>
<comment type="cofactor">
    <cofactor evidence="1">
        <name>Mg(2+)</name>
        <dbReference type="ChEBI" id="CHEBI:18420"/>
    </cofactor>
</comment>
<dbReference type="InterPro" id="IPR029061">
    <property type="entry name" value="THDP-binding"/>
</dbReference>
<feature type="domain" description="Thiamine pyrophosphate enzyme central" evidence="7">
    <location>
        <begin position="222"/>
        <end position="350"/>
    </location>
</feature>
<dbReference type="InterPro" id="IPR000399">
    <property type="entry name" value="TPP-bd_CS"/>
</dbReference>
<sequence length="581" mass="62027">MHGGDRVAEVLKAQGVELLFTLVGGHISPILVGAKQRGIRVIDTRHEATAVFAADAVARLTGRPGVAAVTAGPGVTNTITALKNAQMAQSPVVVIGGAAPTALQGRGALQDIDQMAVVRPVVKWAKQVKRVKALIPTLEEAFHVAQSGVPGPVFVECPVDLLYDEATVRSWYGADRGGKSLADKALKQYLRFHVNRLFSGADAVHPGPRIEAAPPAPDLAAVQKVAERLLAAQRPLLLIGSQAMLDAGCAHELAGALEAIAAPVYLSGMARGLLGRNHPLQMRHKRREALREADFVLLAGVPCDFRLDYGNHIRRSAVYVSINRSREDLTKNRRPTFALLADPALTLRMLAATLSTLRPQVWNKQTWDEWTAHLRARDDARNAEIAAQALAPTGKVNPLHLCMEIDRQITPNSILIGDGGDFVATASYVIQPPGPLRWLDPGAFGTLGVGAGFALGAKLVHPTADVWVLYGDGSFGYSVAEFDTFVRHGLPVIAVIGNDASWSQIAREQVELLGDPVATELAHSDYERAVEGFGAAGVRLDDPELAAEAIEQARKAAATGKPTVLNVLLGKTDFRKGSISM</sequence>
<dbReference type="GO" id="GO:0000287">
    <property type="term" value="F:magnesium ion binding"/>
    <property type="evidence" value="ECO:0007669"/>
    <property type="project" value="InterPro"/>
</dbReference>
<dbReference type="PANTHER" id="PTHR18968">
    <property type="entry name" value="THIAMINE PYROPHOSPHATE ENZYMES"/>
    <property type="match status" value="1"/>
</dbReference>
<dbReference type="FunFam" id="3.40.50.970:FF:000007">
    <property type="entry name" value="Acetolactate synthase"/>
    <property type="match status" value="1"/>
</dbReference>
<dbReference type="Pfam" id="PF02776">
    <property type="entry name" value="TPP_enzyme_N"/>
    <property type="match status" value="1"/>
</dbReference>
<dbReference type="EMBL" id="DSMG01000163">
    <property type="protein sequence ID" value="HDX32873.1"/>
    <property type="molecule type" value="Genomic_DNA"/>
</dbReference>
<evidence type="ECO:0000256" key="1">
    <source>
        <dbReference type="ARBA" id="ARBA00001946"/>
    </source>
</evidence>
<dbReference type="InterPro" id="IPR012001">
    <property type="entry name" value="Thiamin_PyroP_enz_TPP-bd_dom"/>
</dbReference>
<dbReference type="GO" id="GO:0009097">
    <property type="term" value="P:isoleucine biosynthetic process"/>
    <property type="evidence" value="ECO:0007669"/>
    <property type="project" value="TreeGrafter"/>
</dbReference>
<evidence type="ECO:0000256" key="3">
    <source>
        <dbReference type="ARBA" id="ARBA00007812"/>
    </source>
</evidence>
<dbReference type="SUPFAM" id="SSF52518">
    <property type="entry name" value="Thiamin diphosphate-binding fold (THDP-binding)"/>
    <property type="match status" value="2"/>
</dbReference>
<dbReference type="Pfam" id="PF00205">
    <property type="entry name" value="TPP_enzyme_M"/>
    <property type="match status" value="1"/>
</dbReference>
<evidence type="ECO:0000259" key="8">
    <source>
        <dbReference type="Pfam" id="PF02775"/>
    </source>
</evidence>
<dbReference type="Pfam" id="PF02775">
    <property type="entry name" value="TPP_enzyme_C"/>
    <property type="match status" value="1"/>
</dbReference>
<name>A0A7C1FMU5_9CHLR</name>
<dbReference type="InterPro" id="IPR045229">
    <property type="entry name" value="TPP_enz"/>
</dbReference>
<comment type="caution">
    <text evidence="10">The sequence shown here is derived from an EMBL/GenBank/DDBJ whole genome shotgun (WGS) entry which is preliminary data.</text>
</comment>
<dbReference type="Gene3D" id="3.40.50.1220">
    <property type="entry name" value="TPP-binding domain"/>
    <property type="match status" value="1"/>
</dbReference>
<feature type="domain" description="Thiamine pyrophosphate enzyme N-terminal TPP-binding" evidence="9">
    <location>
        <begin position="1"/>
        <end position="116"/>
    </location>
</feature>